<dbReference type="InterPro" id="IPR038726">
    <property type="entry name" value="PDDEXK_AddAB-type"/>
</dbReference>
<comment type="similarity">
    <text evidence="1">Belongs to the helicase family. UvrD subfamily.</text>
</comment>
<dbReference type="InterPro" id="IPR011604">
    <property type="entry name" value="PDDEXK-like_dom_sf"/>
</dbReference>
<dbReference type="InterPro" id="IPR014016">
    <property type="entry name" value="UvrD-like_ATP-bd"/>
</dbReference>
<dbReference type="Gene3D" id="3.90.320.10">
    <property type="match status" value="1"/>
</dbReference>
<keyword evidence="10" id="KW-0234">DNA repair</keyword>
<dbReference type="GO" id="GO:0003677">
    <property type="term" value="F:DNA binding"/>
    <property type="evidence" value="ECO:0007669"/>
    <property type="project" value="UniProtKB-KW"/>
</dbReference>
<reference evidence="18 19" key="1">
    <citation type="journal article" date="2022" name="Syst. Appl. Microbiol.">
        <title>Natronocalculus amylovorans gen. nov., sp. nov., and Natranaeroarchaeum aerophilus sp. nov., dominant culturable amylolytic natronoarchaea from hypersaline soda lakes in southwestern Siberia.</title>
        <authorList>
            <person name="Sorokin D.Y."/>
            <person name="Elcheninov A.G."/>
            <person name="Khizhniak T.V."/>
            <person name="Koenen M."/>
            <person name="Bale N.J."/>
            <person name="Damste J.S.S."/>
            <person name="Kublanov I.V."/>
        </authorList>
    </citation>
    <scope>NUCLEOTIDE SEQUENCE [LARGE SCALE GENOMIC DNA]</scope>
    <source>
        <strain evidence="18 19">AArc-St1-1</strain>
    </source>
</reference>
<keyword evidence="5 15" id="KW-0378">Hydrolase</keyword>
<dbReference type="Pfam" id="PF00580">
    <property type="entry name" value="UvrD-helicase"/>
    <property type="match status" value="1"/>
</dbReference>
<evidence type="ECO:0000256" key="15">
    <source>
        <dbReference type="PROSITE-ProRule" id="PRU00560"/>
    </source>
</evidence>
<keyword evidence="19" id="KW-1185">Reference proteome</keyword>
<evidence type="ECO:0000256" key="9">
    <source>
        <dbReference type="ARBA" id="ARBA00023125"/>
    </source>
</evidence>
<dbReference type="Proteomes" id="UP001202674">
    <property type="component" value="Unassembled WGS sequence"/>
</dbReference>
<keyword evidence="7" id="KW-0269">Exonuclease</keyword>
<evidence type="ECO:0000259" key="17">
    <source>
        <dbReference type="PROSITE" id="PS51217"/>
    </source>
</evidence>
<keyword evidence="9" id="KW-0238">DNA-binding</keyword>
<evidence type="ECO:0000256" key="6">
    <source>
        <dbReference type="ARBA" id="ARBA00022806"/>
    </source>
</evidence>
<dbReference type="EMBL" id="JAKRVY010000005">
    <property type="protein sequence ID" value="MCL9814044.1"/>
    <property type="molecule type" value="Genomic_DNA"/>
</dbReference>
<dbReference type="CDD" id="cd17932">
    <property type="entry name" value="DEXQc_UvrD"/>
    <property type="match status" value="1"/>
</dbReference>
<evidence type="ECO:0000256" key="4">
    <source>
        <dbReference type="ARBA" id="ARBA00022763"/>
    </source>
</evidence>
<sequence>MSEFTPNPGQRELIDSTEGTYLVDAGAGTGKTFSITRRYAGIVDTEGVEPDDVLLVTFTNNAAGEMRERIVDRSGYGTRELKDAPIQTFHSLCHDLLLEHGHDAPGLLGIDDYITDSTRLLDDEFVERSLFGEFIDGFSDDHPEYEDIFAALSEPTDLLDLLNELAAKGVFPTAEGWYRDGERHLDGDFEGFREIFDERNEPRNGGNKQSALRSALYSYGNSGTYLPDAPSKSEIRGEGKQVPDVLAKHAFHEDRERLKSFVHDVYLGYLRFSLRRNYLNFGFLQLLAYVLLCEDHALRERIAFEYVMVDEFQDTSEIQFKLALLCAGTENFCVVGDWKQSIYGFQYADVENIVAFEDRLGRFAAELNRDHDRVGFEQPDVETISLVENYRSTEAILDLAEDGLVAPATSKEAVDAESILEDVTSLDAVSDYDHSRIEAFQSEDEQEALLSRIHDIVGDERFPVEDEGGDLRAPEYGDIAVLTRRRAFGRELLAAATENGLPMAYEGGVEIYRTDPAKLLLAWLRVLEYDADRGWAPLLERVGYSLPEIDAMLSSGTYPQNLVGFADELRDRETVGAIARHVFERYGYDGPVADAILHAVQSVHDATTMSRGDLLRYIERGIETGTTREVHVGAGTDAVTVQTIHATKGLEHPIVILADMNQHSFPPSGGGTSDITFGDPVGLRQRTVFDAEAYDRPHVFRNWRSDVLKRTLPRNYDEERRLLYVAITRAEHHVLFSAGETPSAFLESLPVAVEQIDPDVAGVSASTEAKPTFTPDVQGRDGPAAETPHTIMRDDVFEGVDDGRGVEFGSRVHEFAEAYALGEGVTPEGSDERAVAAFLDGLDGELLVEEDIHLPLDVDGETVTITGVVDLVHVTDERVDVIDYKTDRGRHAEDEYRKQLSVYHHVLEAVYPDREVTTSIFYTDGGERVRVEPLSETELSNVVSAARER</sequence>
<evidence type="ECO:0000256" key="5">
    <source>
        <dbReference type="ARBA" id="ARBA00022801"/>
    </source>
</evidence>
<evidence type="ECO:0000259" key="16">
    <source>
        <dbReference type="PROSITE" id="PS51198"/>
    </source>
</evidence>
<dbReference type="Gene3D" id="1.10.10.160">
    <property type="match status" value="1"/>
</dbReference>
<keyword evidence="8 15" id="KW-0067">ATP-binding</keyword>
<dbReference type="PANTHER" id="PTHR11070:SF2">
    <property type="entry name" value="ATP-DEPENDENT DNA HELICASE SRS2"/>
    <property type="match status" value="1"/>
</dbReference>
<keyword evidence="3 15" id="KW-0547">Nucleotide-binding</keyword>
<evidence type="ECO:0000256" key="7">
    <source>
        <dbReference type="ARBA" id="ARBA00022839"/>
    </source>
</evidence>
<name>A0AAE3FRL1_9EURY</name>
<dbReference type="GO" id="GO:0004527">
    <property type="term" value="F:exonuclease activity"/>
    <property type="evidence" value="ECO:0007669"/>
    <property type="project" value="UniProtKB-KW"/>
</dbReference>
<dbReference type="SUPFAM" id="SSF52540">
    <property type="entry name" value="P-loop containing nucleoside triphosphate hydrolases"/>
    <property type="match status" value="1"/>
</dbReference>
<keyword evidence="6 15" id="KW-0347">Helicase</keyword>
<dbReference type="InterPro" id="IPR013986">
    <property type="entry name" value="DExx_box_DNA_helicase_dom_sf"/>
</dbReference>
<dbReference type="AlphaFoldDB" id="A0AAE3FRL1"/>
<dbReference type="SUPFAM" id="SSF52980">
    <property type="entry name" value="Restriction endonuclease-like"/>
    <property type="match status" value="1"/>
</dbReference>
<feature type="binding site" evidence="15">
    <location>
        <begin position="25"/>
        <end position="32"/>
    </location>
    <ligand>
        <name>ATP</name>
        <dbReference type="ChEBI" id="CHEBI:30616"/>
    </ligand>
</feature>
<keyword evidence="4" id="KW-0227">DNA damage</keyword>
<evidence type="ECO:0000313" key="19">
    <source>
        <dbReference type="Proteomes" id="UP001202674"/>
    </source>
</evidence>
<dbReference type="Gene3D" id="3.40.50.300">
    <property type="entry name" value="P-loop containing nucleotide triphosphate hydrolases"/>
    <property type="match status" value="4"/>
</dbReference>
<dbReference type="PROSITE" id="PS51198">
    <property type="entry name" value="UVRD_HELICASE_ATP_BIND"/>
    <property type="match status" value="1"/>
</dbReference>
<proteinExistence type="inferred from homology"/>
<dbReference type="Gene3D" id="1.10.486.10">
    <property type="entry name" value="PCRA, domain 4"/>
    <property type="match status" value="1"/>
</dbReference>
<feature type="domain" description="UvrD-like helicase ATP-binding" evidence="16">
    <location>
        <begin position="4"/>
        <end position="393"/>
    </location>
</feature>
<comment type="catalytic activity">
    <reaction evidence="12">
        <text>Couples ATP hydrolysis with the unwinding of duplex DNA by translocating in the 3'-5' direction.</text>
        <dbReference type="EC" id="5.6.2.4"/>
    </reaction>
</comment>
<evidence type="ECO:0000256" key="11">
    <source>
        <dbReference type="ARBA" id="ARBA00023235"/>
    </source>
</evidence>
<keyword evidence="11" id="KW-0413">Isomerase</keyword>
<dbReference type="PANTHER" id="PTHR11070">
    <property type="entry name" value="UVRD / RECB / PCRA DNA HELICASE FAMILY MEMBER"/>
    <property type="match status" value="1"/>
</dbReference>
<comment type="catalytic activity">
    <reaction evidence="14">
        <text>ATP + H2O = ADP + phosphate + H(+)</text>
        <dbReference type="Rhea" id="RHEA:13065"/>
        <dbReference type="ChEBI" id="CHEBI:15377"/>
        <dbReference type="ChEBI" id="CHEBI:15378"/>
        <dbReference type="ChEBI" id="CHEBI:30616"/>
        <dbReference type="ChEBI" id="CHEBI:43474"/>
        <dbReference type="ChEBI" id="CHEBI:456216"/>
        <dbReference type="EC" id="5.6.2.4"/>
    </reaction>
</comment>
<evidence type="ECO:0000256" key="1">
    <source>
        <dbReference type="ARBA" id="ARBA00009922"/>
    </source>
</evidence>
<dbReference type="GO" id="GO:0043138">
    <property type="term" value="F:3'-5' DNA helicase activity"/>
    <property type="evidence" value="ECO:0007669"/>
    <property type="project" value="UniProtKB-EC"/>
</dbReference>
<feature type="domain" description="UvrD-like helicase C-terminal" evidence="17">
    <location>
        <begin position="394"/>
        <end position="649"/>
    </location>
</feature>
<accession>A0AAE3FRL1</accession>
<evidence type="ECO:0000256" key="14">
    <source>
        <dbReference type="ARBA" id="ARBA00048988"/>
    </source>
</evidence>
<gene>
    <name evidence="18" type="ORF">AArcSt11_10310</name>
</gene>
<dbReference type="PROSITE" id="PS51217">
    <property type="entry name" value="UVRD_HELICASE_CTER"/>
    <property type="match status" value="1"/>
</dbReference>
<dbReference type="InterPro" id="IPR000212">
    <property type="entry name" value="DNA_helicase_UvrD/REP"/>
</dbReference>
<keyword evidence="2" id="KW-0540">Nuclease</keyword>
<protein>
    <recommendedName>
        <fullName evidence="13">DNA 3'-5' helicase</fullName>
        <ecNumber evidence="13">5.6.2.4</ecNumber>
    </recommendedName>
</protein>
<dbReference type="RefSeq" id="WP_250596850.1">
    <property type="nucleotide sequence ID" value="NZ_JAKRVY010000005.1"/>
</dbReference>
<organism evidence="18 19">
    <name type="scientific">Natranaeroarchaeum aerophilus</name>
    <dbReference type="NCBI Taxonomy" id="2917711"/>
    <lineage>
        <taxon>Archaea</taxon>
        <taxon>Methanobacteriati</taxon>
        <taxon>Methanobacteriota</taxon>
        <taxon>Stenosarchaea group</taxon>
        <taxon>Halobacteria</taxon>
        <taxon>Halobacteriales</taxon>
        <taxon>Natronoarchaeaceae</taxon>
        <taxon>Natranaeroarchaeum</taxon>
    </lineage>
</organism>
<evidence type="ECO:0000256" key="3">
    <source>
        <dbReference type="ARBA" id="ARBA00022741"/>
    </source>
</evidence>
<evidence type="ECO:0000256" key="2">
    <source>
        <dbReference type="ARBA" id="ARBA00022722"/>
    </source>
</evidence>
<dbReference type="EC" id="5.6.2.4" evidence="13"/>
<dbReference type="GO" id="GO:0000725">
    <property type="term" value="P:recombinational repair"/>
    <property type="evidence" value="ECO:0007669"/>
    <property type="project" value="TreeGrafter"/>
</dbReference>
<dbReference type="Pfam" id="PF12705">
    <property type="entry name" value="PDDEXK_1"/>
    <property type="match status" value="1"/>
</dbReference>
<evidence type="ECO:0000256" key="10">
    <source>
        <dbReference type="ARBA" id="ARBA00023204"/>
    </source>
</evidence>
<dbReference type="InterPro" id="IPR014017">
    <property type="entry name" value="DNA_helicase_UvrD-like_C"/>
</dbReference>
<evidence type="ECO:0000313" key="18">
    <source>
        <dbReference type="EMBL" id="MCL9814044.1"/>
    </source>
</evidence>
<evidence type="ECO:0000256" key="12">
    <source>
        <dbReference type="ARBA" id="ARBA00034617"/>
    </source>
</evidence>
<comment type="caution">
    <text evidence="18">The sequence shown here is derived from an EMBL/GenBank/DDBJ whole genome shotgun (WGS) entry which is preliminary data.</text>
</comment>
<dbReference type="GO" id="GO:0005524">
    <property type="term" value="F:ATP binding"/>
    <property type="evidence" value="ECO:0007669"/>
    <property type="project" value="UniProtKB-UniRule"/>
</dbReference>
<evidence type="ECO:0000256" key="8">
    <source>
        <dbReference type="ARBA" id="ARBA00022840"/>
    </source>
</evidence>
<evidence type="ECO:0000256" key="13">
    <source>
        <dbReference type="ARBA" id="ARBA00034808"/>
    </source>
</evidence>
<dbReference type="Pfam" id="PF13361">
    <property type="entry name" value="UvrD_C"/>
    <property type="match status" value="2"/>
</dbReference>
<dbReference type="InterPro" id="IPR027417">
    <property type="entry name" value="P-loop_NTPase"/>
</dbReference>
<dbReference type="InterPro" id="IPR011335">
    <property type="entry name" value="Restrct_endonuc-II-like"/>
</dbReference>